<evidence type="ECO:0000256" key="1">
    <source>
        <dbReference type="SAM" id="SignalP"/>
    </source>
</evidence>
<feature type="chain" id="PRO_5002311714" description="Acid phosphatase" evidence="1">
    <location>
        <begin position="24"/>
        <end position="184"/>
    </location>
</feature>
<reference evidence="2" key="1">
    <citation type="submission" date="2015-03" db="EMBL/GenBank/DDBJ databases">
        <title>A transcriptome of Araucaria cunninghamii, an australian fine timber species.</title>
        <authorList>
            <person name="Jing Yi C.J.Y."/>
            <person name="Yin San L.Y.S."/>
            <person name="Abdul Karim S.S."/>
            <person name="Wan Azmi N.N."/>
            <person name="Hercus R.R."/>
            <person name="Croft L.L."/>
        </authorList>
    </citation>
    <scope>NUCLEOTIDE SEQUENCE</scope>
    <source>
        <strain evidence="2">MI0301</strain>
        <tissue evidence="2">Leaf</tissue>
    </source>
</reference>
<dbReference type="EMBL" id="GCKF01003105">
    <property type="protein sequence ID" value="JAG99289.1"/>
    <property type="molecule type" value="Transcribed_RNA"/>
</dbReference>
<dbReference type="PANTHER" id="PTHR31284">
    <property type="entry name" value="ACID PHOSPHATASE-LIKE PROTEIN"/>
    <property type="match status" value="1"/>
</dbReference>
<accession>A0A0D6R8U6</accession>
<dbReference type="Gene3D" id="3.40.50.1000">
    <property type="entry name" value="HAD superfamily/HAD-like"/>
    <property type="match status" value="2"/>
</dbReference>
<evidence type="ECO:0000313" key="2">
    <source>
        <dbReference type="EMBL" id="JAG99289.1"/>
    </source>
</evidence>
<feature type="signal peptide" evidence="1">
    <location>
        <begin position="1"/>
        <end position="23"/>
    </location>
</feature>
<dbReference type="Pfam" id="PF03767">
    <property type="entry name" value="Acid_phosphat_B"/>
    <property type="match status" value="2"/>
</dbReference>
<name>A0A0D6R8U6_ARACU</name>
<dbReference type="PANTHER" id="PTHR31284:SF10">
    <property type="entry name" value="ACID PHOSPHATASE-LIKE PROTEIN"/>
    <property type="match status" value="1"/>
</dbReference>
<keyword evidence="1" id="KW-0732">Signal</keyword>
<protein>
    <recommendedName>
        <fullName evidence="3">Acid phosphatase</fullName>
    </recommendedName>
</protein>
<dbReference type="AlphaFoldDB" id="A0A0D6R8U6"/>
<organism evidence="2">
    <name type="scientific">Araucaria cunninghamii</name>
    <name type="common">Hoop pine</name>
    <name type="synonym">Moreton Bay pine</name>
    <dbReference type="NCBI Taxonomy" id="56994"/>
    <lineage>
        <taxon>Eukaryota</taxon>
        <taxon>Viridiplantae</taxon>
        <taxon>Streptophyta</taxon>
        <taxon>Embryophyta</taxon>
        <taxon>Tracheophyta</taxon>
        <taxon>Spermatophyta</taxon>
        <taxon>Pinopsida</taxon>
        <taxon>Pinidae</taxon>
        <taxon>Conifers II</taxon>
        <taxon>Araucariales</taxon>
        <taxon>Araucariaceae</taxon>
        <taxon>Araucaria</taxon>
    </lineage>
</organism>
<evidence type="ECO:0008006" key="3">
    <source>
        <dbReference type="Google" id="ProtNLM"/>
    </source>
</evidence>
<dbReference type="InterPro" id="IPR005519">
    <property type="entry name" value="Acid_phosphat_B-like"/>
</dbReference>
<proteinExistence type="predicted"/>
<dbReference type="InterPro" id="IPR023214">
    <property type="entry name" value="HAD_sf"/>
</dbReference>
<sequence>MNVPKAFISIFLLLLSWNPLSQFRGLGTDNSKKSSSSANLWCESWKLSVEVHNLREWRSVPPKCVDYVGRYMKSGQYDKDLQLAVREARSYAHGLNIVGDGKDAWIFDIDETTLSNLGYYEQIDFGEPDDKPSNVQSLKIAKRTKLEEDGYKIWGNMGDQWSDITGEPSGLRTFKVPNPMYYVG</sequence>